<name>A0A5S3N864_9FLAO</name>
<organism evidence="3 4">
    <name type="scientific">Polaribacter aestuariivivens</name>
    <dbReference type="NCBI Taxonomy" id="2304626"/>
    <lineage>
        <taxon>Bacteria</taxon>
        <taxon>Pseudomonadati</taxon>
        <taxon>Bacteroidota</taxon>
        <taxon>Flavobacteriia</taxon>
        <taxon>Flavobacteriales</taxon>
        <taxon>Flavobacteriaceae</taxon>
    </lineage>
</organism>
<keyword evidence="4" id="KW-1185">Reference proteome</keyword>
<sequence>MNIYIKRLSYLFLSLTLLLSACDAEESLTITSPEAEFVLDTPGISNIFLNFALPNNPAFTITWSDEVNTGATYDVEMSLDADFASPIVLGTTEKNNFSMTVDNLNTVLNNANVKSFLPTPIFLRLNTGTAVSNVILFQVSKYAVEMPTVTGPDSSTGIVLSDVDPDLVATTVTWEDPEITSTSSIEISYELQMVSSGAGFNNPVILGNTSELSLDLKHGELNTFVLDNGGTAGTASDFDFRIKATAKTAAGDLFRTSDAITLTITPYDVALPPALYVVGAGAVDAGWGWTSPVELLLQGKTYSGNIKLSPDNGGNFRFFTDKTLEWASPSYNFPYFSDRGYTIDSNFENANDGDSNFLFTGTAGEYFLEIDTEAETITLGPAVVGPNCNFDQLWVVGAGAVDAGWGWSNPIQISCTGTGVYEGNINLTNDAFRFFSDRTLEWGSPSFNYPYYENAGYTIDARLENASDGDSNFKFNGTPGQYGLTIDDVNKTITLSDPIKLCEFDQLWLVGAGVPDAGWGWTSPVALPCTGAGVYSGQVTFANDAFRFFTDRTLEWSSTSYNFPYFENEGYTIDANFENASDGDSNLKFVGTAGTYTLTIDTVNKTIVLN</sequence>
<dbReference type="OrthoDB" id="975117at2"/>
<gene>
    <name evidence="3" type="ORF">FDT66_06045</name>
</gene>
<reference evidence="3 4" key="1">
    <citation type="submission" date="2019-05" db="EMBL/GenBank/DDBJ databases">
        <title>Polaribacter aestuariivivens sp. nov., isolated from a tidal flat.</title>
        <authorList>
            <person name="Yoon J.-H."/>
        </authorList>
    </citation>
    <scope>NUCLEOTIDE SEQUENCE [LARGE SCALE GENOMIC DNA]</scope>
    <source>
        <strain evidence="3 4">DBTF-3</strain>
    </source>
</reference>
<dbReference type="PROSITE" id="PS51257">
    <property type="entry name" value="PROKAR_LIPOPROTEIN"/>
    <property type="match status" value="1"/>
</dbReference>
<evidence type="ECO:0000313" key="3">
    <source>
        <dbReference type="EMBL" id="TMM31521.1"/>
    </source>
</evidence>
<protein>
    <recommendedName>
        <fullName evidence="2">SusE outer membrane protein domain-containing protein</fullName>
    </recommendedName>
</protein>
<dbReference type="AlphaFoldDB" id="A0A5S3N864"/>
<feature type="signal peptide" evidence="1">
    <location>
        <begin position="1"/>
        <end position="23"/>
    </location>
</feature>
<evidence type="ECO:0000313" key="4">
    <source>
        <dbReference type="Proteomes" id="UP000307140"/>
    </source>
</evidence>
<feature type="chain" id="PRO_5024370782" description="SusE outer membrane protein domain-containing protein" evidence="1">
    <location>
        <begin position="24"/>
        <end position="610"/>
    </location>
</feature>
<dbReference type="Proteomes" id="UP000307140">
    <property type="component" value="Unassembled WGS sequence"/>
</dbReference>
<comment type="caution">
    <text evidence="3">The sequence shown here is derived from an EMBL/GenBank/DDBJ whole genome shotgun (WGS) entry which is preliminary data.</text>
</comment>
<dbReference type="Gene3D" id="2.60.40.3620">
    <property type="match status" value="3"/>
</dbReference>
<dbReference type="Pfam" id="PF14292">
    <property type="entry name" value="SusE"/>
    <property type="match status" value="2"/>
</dbReference>
<evidence type="ECO:0000256" key="1">
    <source>
        <dbReference type="SAM" id="SignalP"/>
    </source>
</evidence>
<dbReference type="InterPro" id="IPR025970">
    <property type="entry name" value="SusE"/>
</dbReference>
<keyword evidence="1" id="KW-0732">Signal</keyword>
<proteinExistence type="predicted"/>
<dbReference type="RefSeq" id="WP_138535249.1">
    <property type="nucleotide sequence ID" value="NZ_VANR01000002.1"/>
</dbReference>
<accession>A0A5S3N864</accession>
<feature type="domain" description="SusE outer membrane protein" evidence="2">
    <location>
        <begin position="25"/>
        <end position="125"/>
    </location>
</feature>
<evidence type="ECO:0000259" key="2">
    <source>
        <dbReference type="Pfam" id="PF14292"/>
    </source>
</evidence>
<dbReference type="EMBL" id="VANR01000002">
    <property type="protein sequence ID" value="TMM31521.1"/>
    <property type="molecule type" value="Genomic_DNA"/>
</dbReference>
<feature type="domain" description="SusE outer membrane protein" evidence="2">
    <location>
        <begin position="147"/>
        <end position="243"/>
    </location>
</feature>